<keyword evidence="2" id="KW-1185">Reference proteome</keyword>
<gene>
    <name evidence="1" type="ORF">RM641_36335</name>
</gene>
<evidence type="ECO:0000313" key="2">
    <source>
        <dbReference type="Proteomes" id="UP001183586"/>
    </source>
</evidence>
<protein>
    <submittedName>
        <fullName evidence="1">Phosphoadenosine phosphosulfate reductase</fullName>
    </submittedName>
</protein>
<dbReference type="EMBL" id="JAVREU010000034">
    <property type="protein sequence ID" value="MDT0392899.1"/>
    <property type="molecule type" value="Genomic_DNA"/>
</dbReference>
<dbReference type="SUPFAM" id="SSF52402">
    <property type="entry name" value="Adenine nucleotide alpha hydrolases-like"/>
    <property type="match status" value="1"/>
</dbReference>
<dbReference type="RefSeq" id="WP_311688970.1">
    <property type="nucleotide sequence ID" value="NZ_JAVREU010000034.1"/>
</dbReference>
<accession>A0ABU2PMK5</accession>
<name>A0ABU2PMK5_9ACTN</name>
<evidence type="ECO:0000313" key="1">
    <source>
        <dbReference type="EMBL" id="MDT0392899.1"/>
    </source>
</evidence>
<sequence length="342" mass="37841">MPALPTVCPSPTPDLAAYDLLAPQLSGGKDSSVMLWSFMQDAAAAGVTDRVITYHATLGPLEWPAVHVDGTRYPSMSELAAAQSAACGIPPERHVEVARPAFLLTEIAAYGRFPRMGSPYCRKYAKESIISSAWTPLVRRLRRELGRPVRILKVMGLRADESRDRANHPAYRNVLTNSARVVDERLPVKDWPTAAVRAWHQHAPVPHHWTYDSYPGADDWRGTSRCSCSLCVFASKRDLLLVIARRPRLAALYAEVESTSGDSFRPDWRITDLITASRQPTTPGIVLPDDGPDMDLLEQQVRCALQKPPRKAVDLAARHRSACDGCTGTVPFPTAFKERYCS</sequence>
<reference evidence="2" key="1">
    <citation type="submission" date="2023-07" db="EMBL/GenBank/DDBJ databases">
        <title>30 novel species of actinomycetes from the DSMZ collection.</title>
        <authorList>
            <person name="Nouioui I."/>
        </authorList>
    </citation>
    <scope>NUCLEOTIDE SEQUENCE [LARGE SCALE GENOMIC DNA]</scope>
    <source>
        <strain evidence="2">DSM 41921</strain>
    </source>
</reference>
<comment type="caution">
    <text evidence="1">The sequence shown here is derived from an EMBL/GenBank/DDBJ whole genome shotgun (WGS) entry which is preliminary data.</text>
</comment>
<organism evidence="1 2">
    <name type="scientific">Streptomyces dubilierae</name>
    <dbReference type="NCBI Taxonomy" id="3075533"/>
    <lineage>
        <taxon>Bacteria</taxon>
        <taxon>Bacillati</taxon>
        <taxon>Actinomycetota</taxon>
        <taxon>Actinomycetes</taxon>
        <taxon>Kitasatosporales</taxon>
        <taxon>Streptomycetaceae</taxon>
        <taxon>Streptomyces</taxon>
    </lineage>
</organism>
<dbReference type="Gene3D" id="3.40.50.620">
    <property type="entry name" value="HUPs"/>
    <property type="match status" value="1"/>
</dbReference>
<dbReference type="InterPro" id="IPR014729">
    <property type="entry name" value="Rossmann-like_a/b/a_fold"/>
</dbReference>
<dbReference type="Proteomes" id="UP001183586">
    <property type="component" value="Unassembled WGS sequence"/>
</dbReference>
<proteinExistence type="predicted"/>